<keyword evidence="4" id="KW-1185">Reference proteome</keyword>
<evidence type="ECO:0000313" key="3">
    <source>
        <dbReference type="EMBL" id="CAI9754327.1"/>
    </source>
</evidence>
<feature type="domain" description="Nudix hydrolase" evidence="2">
    <location>
        <begin position="48"/>
        <end position="83"/>
    </location>
</feature>
<evidence type="ECO:0000259" key="2">
    <source>
        <dbReference type="Pfam" id="PF00293"/>
    </source>
</evidence>
<protein>
    <recommendedName>
        <fullName evidence="2">Nudix hydrolase domain-containing protein</fullName>
    </recommendedName>
</protein>
<name>A0AAD1YT14_9LAMI</name>
<dbReference type="Proteomes" id="UP000834106">
    <property type="component" value="Chromosome 1"/>
</dbReference>
<keyword evidence="1" id="KW-0732">Signal</keyword>
<reference evidence="3" key="1">
    <citation type="submission" date="2023-05" db="EMBL/GenBank/DDBJ databases">
        <authorList>
            <person name="Huff M."/>
        </authorList>
    </citation>
    <scope>NUCLEOTIDE SEQUENCE</scope>
</reference>
<dbReference type="InterPro" id="IPR015797">
    <property type="entry name" value="NUDIX_hydrolase-like_dom_sf"/>
</dbReference>
<dbReference type="SUPFAM" id="SSF55811">
    <property type="entry name" value="Nudix"/>
    <property type="match status" value="1"/>
</dbReference>
<dbReference type="Pfam" id="PF00293">
    <property type="entry name" value="NUDIX"/>
    <property type="match status" value="1"/>
</dbReference>
<dbReference type="EMBL" id="OU503036">
    <property type="protein sequence ID" value="CAI9754327.1"/>
    <property type="molecule type" value="Genomic_DNA"/>
</dbReference>
<dbReference type="Gene3D" id="3.90.79.10">
    <property type="entry name" value="Nucleoside Triphosphate Pyrophosphohydrolase"/>
    <property type="match status" value="1"/>
</dbReference>
<feature type="signal peptide" evidence="1">
    <location>
        <begin position="1"/>
        <end position="18"/>
    </location>
</feature>
<evidence type="ECO:0000313" key="4">
    <source>
        <dbReference type="Proteomes" id="UP000834106"/>
    </source>
</evidence>
<organism evidence="3 4">
    <name type="scientific">Fraxinus pennsylvanica</name>
    <dbReference type="NCBI Taxonomy" id="56036"/>
    <lineage>
        <taxon>Eukaryota</taxon>
        <taxon>Viridiplantae</taxon>
        <taxon>Streptophyta</taxon>
        <taxon>Embryophyta</taxon>
        <taxon>Tracheophyta</taxon>
        <taxon>Spermatophyta</taxon>
        <taxon>Magnoliopsida</taxon>
        <taxon>eudicotyledons</taxon>
        <taxon>Gunneridae</taxon>
        <taxon>Pentapetalae</taxon>
        <taxon>asterids</taxon>
        <taxon>lamiids</taxon>
        <taxon>Lamiales</taxon>
        <taxon>Oleaceae</taxon>
        <taxon>Oleeae</taxon>
        <taxon>Fraxinus</taxon>
    </lineage>
</organism>
<accession>A0AAD1YT14</accession>
<proteinExistence type="predicted"/>
<gene>
    <name evidence="3" type="ORF">FPE_LOCUS1758</name>
</gene>
<dbReference type="AlphaFoldDB" id="A0AAD1YT14"/>
<dbReference type="PANTHER" id="PTHR43222:SF2">
    <property type="entry name" value="NUDIX HYDROLASE 23, CHLOROPLASTIC"/>
    <property type="match status" value="1"/>
</dbReference>
<evidence type="ECO:0000256" key="1">
    <source>
        <dbReference type="SAM" id="SignalP"/>
    </source>
</evidence>
<sequence>MTIAPFLHLAAICSSVATSDFLFRPQGMSISDLLKFWNYIFSYGNQRTLPAGFMEIGESTAEGAIRETWKEANADVEVLSPFAHLDIPLIGQTYIIFLAKL</sequence>
<feature type="chain" id="PRO_5042130160" description="Nudix hydrolase domain-containing protein" evidence="1">
    <location>
        <begin position="19"/>
        <end position="101"/>
    </location>
</feature>
<dbReference type="InterPro" id="IPR000086">
    <property type="entry name" value="NUDIX_hydrolase_dom"/>
</dbReference>
<dbReference type="PANTHER" id="PTHR43222">
    <property type="entry name" value="NUDIX HYDROLASE 23"/>
    <property type="match status" value="1"/>
</dbReference>